<dbReference type="InterPro" id="IPR002696">
    <property type="entry name" value="Membr_insert_effic_factor_YidD"/>
</dbReference>
<dbReference type="Pfam" id="PF01809">
    <property type="entry name" value="YidD"/>
    <property type="match status" value="1"/>
</dbReference>
<dbReference type="SMART" id="SM01234">
    <property type="entry name" value="Haemolytic"/>
    <property type="match status" value="1"/>
</dbReference>
<dbReference type="GO" id="GO:0005886">
    <property type="term" value="C:plasma membrane"/>
    <property type="evidence" value="ECO:0007669"/>
    <property type="project" value="UniProtKB-SubCell"/>
</dbReference>
<comment type="caution">
    <text evidence="2">The sequence shown here is derived from an EMBL/GenBank/DDBJ whole genome shotgun (WGS) entry which is preliminary data.</text>
</comment>
<protein>
    <recommendedName>
        <fullName evidence="1">Putative membrane protein insertion efficiency factor</fullName>
    </recommendedName>
</protein>
<dbReference type="HAMAP" id="MF_00386">
    <property type="entry name" value="UPF0161_YidD"/>
    <property type="match status" value="1"/>
</dbReference>
<evidence type="ECO:0000313" key="3">
    <source>
        <dbReference type="Proteomes" id="UP000033903"/>
    </source>
</evidence>
<gene>
    <name evidence="2" type="ORF">UU54_C0004G0005</name>
</gene>
<dbReference type="AlphaFoldDB" id="A0A0G0VP55"/>
<comment type="function">
    <text evidence="1">Could be involved in insertion of integral membrane proteins into the membrane.</text>
</comment>
<evidence type="ECO:0000256" key="1">
    <source>
        <dbReference type="HAMAP-Rule" id="MF_00386"/>
    </source>
</evidence>
<dbReference type="Proteomes" id="UP000033903">
    <property type="component" value="Unassembled WGS sequence"/>
</dbReference>
<dbReference type="PANTHER" id="PTHR33383">
    <property type="entry name" value="MEMBRANE PROTEIN INSERTION EFFICIENCY FACTOR-RELATED"/>
    <property type="match status" value="1"/>
</dbReference>
<keyword evidence="1" id="KW-0472">Membrane</keyword>
<keyword evidence="1" id="KW-1003">Cell membrane</keyword>
<dbReference type="EMBL" id="LCBA01000004">
    <property type="protein sequence ID" value="KKS01457.1"/>
    <property type="molecule type" value="Genomic_DNA"/>
</dbReference>
<name>A0A0G0VP55_9BACT</name>
<comment type="similarity">
    <text evidence="1">Belongs to the UPF0161 family.</text>
</comment>
<organism evidence="2 3">
    <name type="scientific">Candidatus Yanofskybacteria bacterium GW2011_GWA2_41_22</name>
    <dbReference type="NCBI Taxonomy" id="1619023"/>
    <lineage>
        <taxon>Bacteria</taxon>
        <taxon>Candidatus Yanofskyibacteriota</taxon>
    </lineage>
</organism>
<reference evidence="2 3" key="1">
    <citation type="journal article" date="2015" name="Nature">
        <title>rRNA introns, odd ribosomes, and small enigmatic genomes across a large radiation of phyla.</title>
        <authorList>
            <person name="Brown C.T."/>
            <person name="Hug L.A."/>
            <person name="Thomas B.C."/>
            <person name="Sharon I."/>
            <person name="Castelle C.J."/>
            <person name="Singh A."/>
            <person name="Wilkins M.J."/>
            <person name="Williams K.H."/>
            <person name="Banfield J.F."/>
        </authorList>
    </citation>
    <scope>NUCLEOTIDE SEQUENCE [LARGE SCALE GENOMIC DNA]</scope>
</reference>
<proteinExistence type="inferred from homology"/>
<dbReference type="NCBIfam" id="TIGR00278">
    <property type="entry name" value="membrane protein insertion efficiency factor YidD"/>
    <property type="match status" value="1"/>
</dbReference>
<accession>A0A0G0VP55</accession>
<sequence>MKNFIIASIIFYRKVHDFFYLQRIPFLIYSDCKFYPTCSEYGIQAISRDGAAKGILRAIWRVLRCNPWSKGGIDEI</sequence>
<dbReference type="PATRIC" id="fig|1619023.3.peg.115"/>
<evidence type="ECO:0000313" key="2">
    <source>
        <dbReference type="EMBL" id="KKS01457.1"/>
    </source>
</evidence>
<dbReference type="PANTHER" id="PTHR33383:SF1">
    <property type="entry name" value="MEMBRANE PROTEIN INSERTION EFFICIENCY FACTOR-RELATED"/>
    <property type="match status" value="1"/>
</dbReference>
<comment type="subcellular location">
    <subcellularLocation>
        <location evidence="1">Cell membrane</location>
        <topology evidence="1">Peripheral membrane protein</topology>
        <orientation evidence="1">Cytoplasmic side</orientation>
    </subcellularLocation>
</comment>